<dbReference type="OrthoDB" id="202545at2759"/>
<sequence length="998" mass="110537">MDHTKFFGSQVGGKSVINYSYTDMPLKLLVWDTRYFFVFAWALPWIVWPIRPCDGDDFDELAFTRPNLWCIFVHAVLVVIQTAFIISLPWVFLFPAWMVLIGMTVFFGCNALLCRTLNGDTITFHSDPEFAPALEEHEHEQWIFINGVAAGEAWLKSNINRLALTFKRPIIGVHNQTSGIIFDVIECLVQRNFGLATRDVREAYKIVKEKLYNPKYSKVIFLLHSQGGIEGGLVLDWLLQELPQDLLAKLEVYTFGNAANHFNNPHRHNKSQEAEAANPHHRGSVEIPETITEVPITDSPIEMRTPASSRQPSQLDHLSNGHTDEQQSTSQTSNSSEQNGTRHRRKTTVVPAADRAIGHVEHYAHTTDFVALWGVLHFVTNERASPHLPRFIGRVFSRTSSLGGHQFSQHYLNGMFPLARDPETGRLIGCADKNEFMDSVVEAGEPGSEEEALREGVENSWARLRQDSDVDDEDGVAVHGSFYGDHRKRIRDGKRSKHERLNYKSQFHDAHPIMAAKRGPSAELIPNPFIKKRNLEWTIELPATATAAVAAAAVTASSSSSSSSSSGASSPEDQQQGEGANDNNDNDNDIAVEDETYKKKEDGGPSAAAVEAGEARVDDHLDYFSQILTKATLVPFPPDNAPHLAVARYRELYGASFGSSRGAHFVVHQHDHPVAGTHYDLRLQINETSSASWAISSLLIWDTGTYTILPSKNSKDNDNRPAVDPNSQQSSPSPSPPPDPESGPTEQAKLQRAFEARKIRIQLHGTRLPHAYALNLRLTQNEEIAGRARSLRGPAITTKRRRRRRQPQQGRGMRGAKVMTSSSSDSDDDDDDDDNDEADTVKTPTGKGGGGGEEEEEEEDISTMEREIRELEDEQVRRTNAYPGAANTIGSVHQRRWYASLDREACGFVRHRRGGRVVWEPSTSSSSSGGATGSSSSSNSRCGGAPGDGDAGRLSFPFYVRGVEVERSVVTGRLGADVLRDEGVVGYVSRKGWRPVLN</sequence>
<feature type="compositionally biased region" description="Acidic residues" evidence="1">
    <location>
        <begin position="825"/>
        <end position="838"/>
    </location>
</feature>
<feature type="compositionally biased region" description="Low complexity" evidence="1">
    <location>
        <begin position="919"/>
        <end position="940"/>
    </location>
</feature>
<dbReference type="eggNOG" id="ENOG502RYMG">
    <property type="taxonomic scope" value="Eukaryota"/>
</dbReference>
<feature type="compositionally biased region" description="Acidic residues" evidence="1">
    <location>
        <begin position="852"/>
        <end position="862"/>
    </location>
</feature>
<feature type="compositionally biased region" description="Low complexity" evidence="1">
    <location>
        <begin position="558"/>
        <end position="570"/>
    </location>
</feature>
<dbReference type="Proteomes" id="UP000012174">
    <property type="component" value="Unassembled WGS sequence"/>
</dbReference>
<feature type="region of interest" description="Disordered" evidence="1">
    <location>
        <begin position="263"/>
        <end position="349"/>
    </location>
</feature>
<gene>
    <name evidence="3" type="ORF">UCREL1_971</name>
</gene>
<organism evidence="3 4">
    <name type="scientific">Eutypa lata (strain UCR-EL1)</name>
    <name type="common">Grapevine dieback disease fungus</name>
    <name type="synonym">Eutypa armeniacae</name>
    <dbReference type="NCBI Taxonomy" id="1287681"/>
    <lineage>
        <taxon>Eukaryota</taxon>
        <taxon>Fungi</taxon>
        <taxon>Dikarya</taxon>
        <taxon>Ascomycota</taxon>
        <taxon>Pezizomycotina</taxon>
        <taxon>Sordariomycetes</taxon>
        <taxon>Xylariomycetidae</taxon>
        <taxon>Xylariales</taxon>
        <taxon>Diatrypaceae</taxon>
        <taxon>Eutypa</taxon>
    </lineage>
</organism>
<evidence type="ECO:0000256" key="1">
    <source>
        <dbReference type="SAM" id="MobiDB-lite"/>
    </source>
</evidence>
<proteinExistence type="predicted"/>
<dbReference type="PANTHER" id="PTHR42044:SF1">
    <property type="entry name" value="DUF676 DOMAIN-CONTAINING PROTEIN"/>
    <property type="match status" value="1"/>
</dbReference>
<evidence type="ECO:0000256" key="2">
    <source>
        <dbReference type="SAM" id="Phobius"/>
    </source>
</evidence>
<feature type="transmembrane region" description="Helical" evidence="2">
    <location>
        <begin position="68"/>
        <end position="86"/>
    </location>
</feature>
<reference evidence="4" key="1">
    <citation type="journal article" date="2013" name="Genome Announc.">
        <title>Draft genome sequence of the grapevine dieback fungus Eutypa lata UCR-EL1.</title>
        <authorList>
            <person name="Blanco-Ulate B."/>
            <person name="Rolshausen P.E."/>
            <person name="Cantu D."/>
        </authorList>
    </citation>
    <scope>NUCLEOTIDE SEQUENCE [LARGE SCALE GENOMIC DNA]</scope>
    <source>
        <strain evidence="4">UCR-EL1</strain>
    </source>
</reference>
<evidence type="ECO:0000313" key="4">
    <source>
        <dbReference type="Proteomes" id="UP000012174"/>
    </source>
</evidence>
<keyword evidence="2" id="KW-0472">Membrane</keyword>
<dbReference type="HOGENOM" id="CLU_300159_0_0_1"/>
<feature type="compositionally biased region" description="Polar residues" evidence="1">
    <location>
        <begin position="306"/>
        <end position="321"/>
    </location>
</feature>
<keyword evidence="2" id="KW-0812">Transmembrane</keyword>
<keyword evidence="4" id="KW-1185">Reference proteome</keyword>
<dbReference type="KEGG" id="ela:UCREL1_971"/>
<feature type="compositionally biased region" description="Low complexity" evidence="1">
    <location>
        <begin position="326"/>
        <end position="339"/>
    </location>
</feature>
<accession>M7T516</accession>
<protein>
    <submittedName>
        <fullName evidence="3">Uncharacterized protein</fullName>
    </submittedName>
</protein>
<dbReference type="EMBL" id="KB705547">
    <property type="protein sequence ID" value="EMR71983.1"/>
    <property type="molecule type" value="Genomic_DNA"/>
</dbReference>
<feature type="region of interest" description="Disordered" evidence="1">
    <location>
        <begin position="919"/>
        <end position="946"/>
    </location>
</feature>
<evidence type="ECO:0000313" key="3">
    <source>
        <dbReference type="EMBL" id="EMR71983.1"/>
    </source>
</evidence>
<name>M7T516_EUTLA</name>
<dbReference type="STRING" id="1287681.M7T516"/>
<keyword evidence="2" id="KW-1133">Transmembrane helix</keyword>
<feature type="transmembrane region" description="Helical" evidence="2">
    <location>
        <begin position="28"/>
        <end position="48"/>
    </location>
</feature>
<feature type="region of interest" description="Disordered" evidence="1">
    <location>
        <begin position="711"/>
        <end position="748"/>
    </location>
</feature>
<feature type="region of interest" description="Disordered" evidence="1">
    <location>
        <begin position="789"/>
        <end position="864"/>
    </location>
</feature>
<dbReference type="PANTHER" id="PTHR42044">
    <property type="entry name" value="DUF676 DOMAIN-CONTAINING PROTEIN-RELATED"/>
    <property type="match status" value="1"/>
</dbReference>
<dbReference type="AlphaFoldDB" id="M7T516"/>
<feature type="region of interest" description="Disordered" evidence="1">
    <location>
        <begin position="558"/>
        <end position="589"/>
    </location>
</feature>